<keyword evidence="3" id="KW-0540">Nuclease</keyword>
<evidence type="ECO:0000256" key="3">
    <source>
        <dbReference type="ARBA" id="ARBA00022722"/>
    </source>
</evidence>
<evidence type="ECO:0000259" key="8">
    <source>
        <dbReference type="Pfam" id="PF17768"/>
    </source>
</evidence>
<keyword evidence="5 9" id="KW-0269">Exonuclease</keyword>
<dbReference type="GO" id="GO:0003676">
    <property type="term" value="F:nucleic acid binding"/>
    <property type="evidence" value="ECO:0007669"/>
    <property type="project" value="InterPro"/>
</dbReference>
<evidence type="ECO:0000259" key="7">
    <source>
        <dbReference type="Pfam" id="PF02272"/>
    </source>
</evidence>
<gene>
    <name evidence="9" type="ORF">GbCGDNIH9_1400</name>
</gene>
<keyword evidence="4 9" id="KW-0378">Hydrolase</keyword>
<dbReference type="InterPro" id="IPR041122">
    <property type="entry name" value="RecJ_OB"/>
</dbReference>
<dbReference type="NCBIfam" id="TIGR00644">
    <property type="entry name" value="recJ"/>
    <property type="match status" value="1"/>
</dbReference>
<dbReference type="Pfam" id="PF02272">
    <property type="entry name" value="DHHA1"/>
    <property type="match status" value="1"/>
</dbReference>
<evidence type="ECO:0000256" key="2">
    <source>
        <dbReference type="ARBA" id="ARBA00019841"/>
    </source>
</evidence>
<dbReference type="Gene3D" id="3.10.310.30">
    <property type="match status" value="1"/>
</dbReference>
<sequence>MSRPITTSIPRPGNTLTVISPSVLCPEASTTVTDAVLGVERSLTGRAWRWRMPAGAEIAAVERLGLAIAQRHGVSDLLGRLIATRGIGIEQADTFLQPTLRAMMPDPSVLAGMDQTAARIAAAIMAQETVAIFGDYDVDGACGTTLMLTVLRACGCPVLYHIPDRLTEGYGPNAPALLSLAGRGASLIICVDCGTAAQTALSAVSGRADILVLDHHKSDTLPPAALATVNPNGPDDHSGLTMLCATGVALLTCVATFRQLRRDGWQGHEGPPPDLLEMLDLVALATVCDVMPLTGINRAFVTQGLKVMDRRNRIGIAALLEVAQMTGRVTASTCGFVLGPRINAAGRIDSADMGVRLLTATDPIAARDIAQALDSVNGRRQTVESSILDTAIRDAEARIEAGDAAIVIGGEDWHPGVVGIIAGRLRERFNRPACVAGSADGLLKGSGRSVPGIDLGAAIIAAHQHGLLRSGGGHAMAAGFALPPESLPAFRSFMNERLAAAALLPKAADLALDASLGAGAVTVAMAEELAQLAPFGNGNDEPLLVLPRLRCRRAERIGRDGGTIRAFLESESGHTIKALLFRAKPEDMAAPIADILLNGELRPLHLAGYLRAETWNGTTSANFCISDAALA</sequence>
<dbReference type="PANTHER" id="PTHR30255">
    <property type="entry name" value="SINGLE-STRANDED-DNA-SPECIFIC EXONUCLEASE RECJ"/>
    <property type="match status" value="1"/>
</dbReference>
<dbReference type="GO" id="GO:0006310">
    <property type="term" value="P:DNA recombination"/>
    <property type="evidence" value="ECO:0007669"/>
    <property type="project" value="InterPro"/>
</dbReference>
<feature type="domain" description="DDH" evidence="6">
    <location>
        <begin position="130"/>
        <end position="253"/>
    </location>
</feature>
<accession>A0AAC9KCY0</accession>
<dbReference type="Pfam" id="PF17768">
    <property type="entry name" value="RecJ_OB"/>
    <property type="match status" value="1"/>
</dbReference>
<dbReference type="GO" id="GO:0008409">
    <property type="term" value="F:5'-3' exonuclease activity"/>
    <property type="evidence" value="ECO:0007669"/>
    <property type="project" value="InterPro"/>
</dbReference>
<dbReference type="InterPro" id="IPR038763">
    <property type="entry name" value="DHH_sf"/>
</dbReference>
<dbReference type="InterPro" id="IPR001667">
    <property type="entry name" value="DDH_dom"/>
</dbReference>
<dbReference type="Gene3D" id="3.90.1640.30">
    <property type="match status" value="1"/>
</dbReference>
<evidence type="ECO:0000256" key="4">
    <source>
        <dbReference type="ARBA" id="ARBA00022801"/>
    </source>
</evidence>
<evidence type="ECO:0000313" key="10">
    <source>
        <dbReference type="Proteomes" id="UP000182373"/>
    </source>
</evidence>
<dbReference type="EMBL" id="CP018191">
    <property type="protein sequence ID" value="APH54697.1"/>
    <property type="molecule type" value="Genomic_DNA"/>
</dbReference>
<dbReference type="AlphaFoldDB" id="A0AAC9KCY0"/>
<dbReference type="InterPro" id="IPR051673">
    <property type="entry name" value="SSDNA_exonuclease_RecJ"/>
</dbReference>
<name>A0AAC9KCY0_9PROT</name>
<organism evidence="9 10">
    <name type="scientific">Granulibacter bethesdensis</name>
    <dbReference type="NCBI Taxonomy" id="364410"/>
    <lineage>
        <taxon>Bacteria</taxon>
        <taxon>Pseudomonadati</taxon>
        <taxon>Pseudomonadota</taxon>
        <taxon>Alphaproteobacteria</taxon>
        <taxon>Acetobacterales</taxon>
        <taxon>Acetobacteraceae</taxon>
        <taxon>Granulibacter</taxon>
    </lineage>
</organism>
<dbReference type="SUPFAM" id="SSF64182">
    <property type="entry name" value="DHH phosphoesterases"/>
    <property type="match status" value="1"/>
</dbReference>
<dbReference type="Pfam" id="PF01368">
    <property type="entry name" value="DHH"/>
    <property type="match status" value="1"/>
</dbReference>
<feature type="domain" description="RecJ OB" evidence="8">
    <location>
        <begin position="512"/>
        <end position="627"/>
    </location>
</feature>
<comment type="similarity">
    <text evidence="1">Belongs to the RecJ family.</text>
</comment>
<evidence type="ECO:0000256" key="5">
    <source>
        <dbReference type="ARBA" id="ARBA00022839"/>
    </source>
</evidence>
<proteinExistence type="inferred from homology"/>
<evidence type="ECO:0000313" key="9">
    <source>
        <dbReference type="EMBL" id="APH54697.1"/>
    </source>
</evidence>
<dbReference type="InterPro" id="IPR003156">
    <property type="entry name" value="DHHA1_dom"/>
</dbReference>
<feature type="domain" description="DHHA1" evidence="7">
    <location>
        <begin position="407"/>
        <end position="499"/>
    </location>
</feature>
<dbReference type="Proteomes" id="UP000182373">
    <property type="component" value="Chromosome"/>
</dbReference>
<dbReference type="PANTHER" id="PTHR30255:SF2">
    <property type="entry name" value="SINGLE-STRANDED-DNA-SPECIFIC EXONUCLEASE RECJ"/>
    <property type="match status" value="1"/>
</dbReference>
<dbReference type="GO" id="GO:0006281">
    <property type="term" value="P:DNA repair"/>
    <property type="evidence" value="ECO:0007669"/>
    <property type="project" value="InterPro"/>
</dbReference>
<dbReference type="InterPro" id="IPR004610">
    <property type="entry name" value="RecJ"/>
</dbReference>
<evidence type="ECO:0000259" key="6">
    <source>
        <dbReference type="Pfam" id="PF01368"/>
    </source>
</evidence>
<protein>
    <recommendedName>
        <fullName evidence="2">Single-stranded-DNA-specific exonuclease RecJ</fullName>
    </recommendedName>
</protein>
<evidence type="ECO:0000256" key="1">
    <source>
        <dbReference type="ARBA" id="ARBA00005915"/>
    </source>
</evidence>
<reference evidence="10" key="1">
    <citation type="submission" date="2016-11" db="EMBL/GenBank/DDBJ databases">
        <title>Comparative genomic and phenotypic analysis of Granulibacter bethesdensis clinical isolates from patients with chronic granulomatous disease.</title>
        <authorList>
            <person name="Zarember K.A."/>
            <person name="Porcella S.F."/>
            <person name="Chu J."/>
            <person name="Ding L."/>
            <person name="Dahlstrom E."/>
            <person name="Barbian K."/>
            <person name="Martens C."/>
            <person name="Sykora L."/>
            <person name="Kramer S."/>
            <person name="Pettinato A.M."/>
            <person name="Hong H."/>
            <person name="Wald G."/>
            <person name="Berg L.J."/>
            <person name="Rogge L.S."/>
            <person name="Greenberg D.E."/>
            <person name="Falcone E.L."/>
            <person name="Neves J.F."/>
            <person name="Simoes M.J."/>
            <person name="Casal M."/>
            <person name="Rodriguez-Lopez F.C."/>
            <person name="Zelazny A."/>
            <person name="Gallin J.I."/>
            <person name="Holland S.M."/>
        </authorList>
    </citation>
    <scope>NUCLEOTIDE SEQUENCE [LARGE SCALE GENOMIC DNA]</scope>
    <source>
        <strain evidence="10">NIH9.1</strain>
    </source>
</reference>